<dbReference type="GO" id="GO:0003964">
    <property type="term" value="F:RNA-directed DNA polymerase activity"/>
    <property type="evidence" value="ECO:0007669"/>
    <property type="project" value="UniProtKB-KW"/>
</dbReference>
<protein>
    <submittedName>
        <fullName evidence="3">RNA-directed DNA polymerase</fullName>
        <ecNumber evidence="3">2.7.7.49</ecNumber>
    </submittedName>
</protein>
<gene>
    <name evidence="3" type="ordered locus">Acid_2554</name>
</gene>
<accession>Q024N3</accession>
<dbReference type="InterPro" id="IPR030931">
    <property type="entry name" value="Group_II_RT_mat"/>
</dbReference>
<keyword evidence="3" id="KW-0548">Nucleotidyltransferase</keyword>
<dbReference type="Pfam" id="PF08388">
    <property type="entry name" value="GIIM"/>
    <property type="match status" value="1"/>
</dbReference>
<proteinExistence type="inferred from homology"/>
<dbReference type="PROSITE" id="PS50878">
    <property type="entry name" value="RT_POL"/>
    <property type="match status" value="1"/>
</dbReference>
<dbReference type="NCBIfam" id="TIGR04416">
    <property type="entry name" value="group_II_RT_mat"/>
    <property type="match status" value="1"/>
</dbReference>
<dbReference type="EC" id="2.7.7.49" evidence="3"/>
<dbReference type="OrthoDB" id="9793236at2"/>
<sequence length="435" mass="50316">MPEKVSQLRQKLGQKAKQEPKFRFYALYDRIWRKDVLETAWERVRQNDGAPGVDGVTIEEIMKTDQGVAGFLEGIENSLRRKTYRPEAVQRVYIEKENGKLRPLGIPTVRDRVVQMATLLILEPIFEADFLDCSYGFRPGRSAHQALEEIRGHVEAGYQAVYDADLKGYFDSIPHTQLLACVRMRVVDRSVLKLIRMWLEAPVVEREEGGGGSKWSRPEKGTPQGGVASPLLANLYLHWFDALFYGPEGPGGKADAKLVRYADDFVVMAKQMGTETIEFIESRLEGKFQLEINREKTRVVDLREEGASLDFLSHTFRRDRDLKGRDRKYLNVFPSAKAVRKERRKLHEMTDSHQCFKPIPVLIGELNRHRKGWANYFSFGYPISVYYELDRYVQGRLIQHLQRRSQRPYRPPQGESWLGHLRQLGLLRLSELVHA</sequence>
<dbReference type="eggNOG" id="COG3344">
    <property type="taxonomic scope" value="Bacteria"/>
</dbReference>
<dbReference type="FunCoup" id="Q024N3">
    <property type="interactions" value="21"/>
</dbReference>
<comment type="similarity">
    <text evidence="1">Belongs to the bacterial reverse transcriptase family.</text>
</comment>
<dbReference type="HOGENOM" id="CLU_013584_2_0_0"/>
<reference evidence="3" key="1">
    <citation type="submission" date="2006-10" db="EMBL/GenBank/DDBJ databases">
        <title>Complete sequence of Solibacter usitatus Ellin6076.</title>
        <authorList>
            <consortium name="US DOE Joint Genome Institute"/>
            <person name="Copeland A."/>
            <person name="Lucas S."/>
            <person name="Lapidus A."/>
            <person name="Barry K."/>
            <person name="Detter J.C."/>
            <person name="Glavina del Rio T."/>
            <person name="Hammon N."/>
            <person name="Israni S."/>
            <person name="Dalin E."/>
            <person name="Tice H."/>
            <person name="Pitluck S."/>
            <person name="Thompson L.S."/>
            <person name="Brettin T."/>
            <person name="Bruce D."/>
            <person name="Han C."/>
            <person name="Tapia R."/>
            <person name="Gilna P."/>
            <person name="Schmutz J."/>
            <person name="Larimer F."/>
            <person name="Land M."/>
            <person name="Hauser L."/>
            <person name="Kyrpides N."/>
            <person name="Mikhailova N."/>
            <person name="Janssen P.H."/>
            <person name="Kuske C.R."/>
            <person name="Richardson P."/>
        </authorList>
    </citation>
    <scope>NUCLEOTIDE SEQUENCE</scope>
    <source>
        <strain evidence="3">Ellin6076</strain>
    </source>
</reference>
<evidence type="ECO:0000256" key="1">
    <source>
        <dbReference type="ARBA" id="ARBA00034120"/>
    </source>
</evidence>
<dbReference type="PANTHER" id="PTHR34047">
    <property type="entry name" value="NUCLEAR INTRON MATURASE 1, MITOCHONDRIAL-RELATED"/>
    <property type="match status" value="1"/>
</dbReference>
<dbReference type="EMBL" id="CP000473">
    <property type="protein sequence ID" value="ABJ83543.1"/>
    <property type="molecule type" value="Genomic_DNA"/>
</dbReference>
<organism evidence="3">
    <name type="scientific">Solibacter usitatus (strain Ellin6076)</name>
    <dbReference type="NCBI Taxonomy" id="234267"/>
    <lineage>
        <taxon>Bacteria</taxon>
        <taxon>Pseudomonadati</taxon>
        <taxon>Acidobacteriota</taxon>
        <taxon>Terriglobia</taxon>
        <taxon>Bryobacterales</taxon>
        <taxon>Solibacteraceae</taxon>
        <taxon>Candidatus Solibacter</taxon>
    </lineage>
</organism>
<dbReference type="SUPFAM" id="SSF56672">
    <property type="entry name" value="DNA/RNA polymerases"/>
    <property type="match status" value="1"/>
</dbReference>
<dbReference type="CDD" id="cd01651">
    <property type="entry name" value="RT_G2_intron"/>
    <property type="match status" value="1"/>
</dbReference>
<dbReference type="InParanoid" id="Q024N3"/>
<name>Q024N3_SOLUE</name>
<keyword evidence="3" id="KW-0808">Transferase</keyword>
<evidence type="ECO:0000259" key="2">
    <source>
        <dbReference type="PROSITE" id="PS50878"/>
    </source>
</evidence>
<dbReference type="STRING" id="234267.Acid_2554"/>
<dbReference type="Pfam" id="PF00078">
    <property type="entry name" value="RVT_1"/>
    <property type="match status" value="1"/>
</dbReference>
<keyword evidence="3" id="KW-0695">RNA-directed DNA polymerase</keyword>
<evidence type="ECO:0000313" key="3">
    <source>
        <dbReference type="EMBL" id="ABJ83543.1"/>
    </source>
</evidence>
<dbReference type="AlphaFoldDB" id="Q024N3"/>
<dbReference type="InterPro" id="IPR000477">
    <property type="entry name" value="RT_dom"/>
</dbReference>
<dbReference type="InterPro" id="IPR013597">
    <property type="entry name" value="Mat_intron_G2"/>
</dbReference>
<dbReference type="InterPro" id="IPR043502">
    <property type="entry name" value="DNA/RNA_pol_sf"/>
</dbReference>
<dbReference type="PANTHER" id="PTHR34047:SF8">
    <property type="entry name" value="PROTEIN YKFC"/>
    <property type="match status" value="1"/>
</dbReference>
<dbReference type="InterPro" id="IPR051083">
    <property type="entry name" value="GrpII_Intron_Splice-Mob/Def"/>
</dbReference>
<dbReference type="KEGG" id="sus:Acid_2554"/>
<feature type="domain" description="Reverse transcriptase" evidence="2">
    <location>
        <begin position="73"/>
        <end position="316"/>
    </location>
</feature>